<organism evidence="9 10">
    <name type="scientific">Pyrrhoderma noxium</name>
    <dbReference type="NCBI Taxonomy" id="2282107"/>
    <lineage>
        <taxon>Eukaryota</taxon>
        <taxon>Fungi</taxon>
        <taxon>Dikarya</taxon>
        <taxon>Basidiomycota</taxon>
        <taxon>Agaricomycotina</taxon>
        <taxon>Agaricomycetes</taxon>
        <taxon>Hymenochaetales</taxon>
        <taxon>Hymenochaetaceae</taxon>
        <taxon>Pyrrhoderma</taxon>
    </lineage>
</organism>
<dbReference type="InterPro" id="IPR036643">
    <property type="entry name" value="RNApol_insert_sf"/>
</dbReference>
<dbReference type="STRING" id="2282107.A0A286UTQ7"/>
<evidence type="ECO:0000256" key="2">
    <source>
        <dbReference type="ARBA" id="ARBA00022083"/>
    </source>
</evidence>
<dbReference type="GO" id="GO:0003899">
    <property type="term" value="F:DNA-directed RNA polymerase activity"/>
    <property type="evidence" value="ECO:0007669"/>
    <property type="project" value="InterPro"/>
</dbReference>
<dbReference type="InterPro" id="IPR011262">
    <property type="entry name" value="DNA-dir_RNA_pol_insert"/>
</dbReference>
<dbReference type="InterPro" id="IPR036603">
    <property type="entry name" value="RBP11-like"/>
</dbReference>
<gene>
    <name evidence="9" type="ORF">PNOK_0002400</name>
</gene>
<dbReference type="InterPro" id="IPR011263">
    <property type="entry name" value="DNA-dir_RNA_pol_RpoA/D/Rpb3"/>
</dbReference>
<evidence type="ECO:0000256" key="3">
    <source>
        <dbReference type="ARBA" id="ARBA00022478"/>
    </source>
</evidence>
<name>A0A286UTQ7_9AGAM</name>
<evidence type="ECO:0000313" key="9">
    <source>
        <dbReference type="EMBL" id="PAV22957.1"/>
    </source>
</evidence>
<dbReference type="InParanoid" id="A0A286UTQ7"/>
<evidence type="ECO:0000256" key="1">
    <source>
        <dbReference type="ARBA" id="ARBA00004123"/>
    </source>
</evidence>
<dbReference type="Gene3D" id="2.170.120.12">
    <property type="entry name" value="DNA-directed RNA polymerase, insert domain"/>
    <property type="match status" value="1"/>
</dbReference>
<evidence type="ECO:0000256" key="7">
    <source>
        <dbReference type="SAM" id="MobiDB-lite"/>
    </source>
</evidence>
<dbReference type="InterPro" id="IPR050518">
    <property type="entry name" value="Rpo3/RPB3_RNA_Pol_subunit"/>
</dbReference>
<evidence type="ECO:0000256" key="6">
    <source>
        <dbReference type="ARBA" id="ARBA00025804"/>
    </source>
</evidence>
<dbReference type="CDD" id="cd07032">
    <property type="entry name" value="RNAP_I_II_AC40"/>
    <property type="match status" value="1"/>
</dbReference>
<dbReference type="InterPro" id="IPR033901">
    <property type="entry name" value="RNAPI/III_AC40"/>
</dbReference>
<dbReference type="OrthoDB" id="270173at2759"/>
<dbReference type="GO" id="GO:0005666">
    <property type="term" value="C:RNA polymerase III complex"/>
    <property type="evidence" value="ECO:0007669"/>
    <property type="project" value="TreeGrafter"/>
</dbReference>
<dbReference type="Proteomes" id="UP000217199">
    <property type="component" value="Unassembled WGS sequence"/>
</dbReference>
<dbReference type="SUPFAM" id="SSF56553">
    <property type="entry name" value="Insert subdomain of RNA polymerase alpha subunit"/>
    <property type="match status" value="1"/>
</dbReference>
<dbReference type="EMBL" id="NBII01000001">
    <property type="protein sequence ID" value="PAV22957.1"/>
    <property type="molecule type" value="Genomic_DNA"/>
</dbReference>
<comment type="subcellular location">
    <subcellularLocation>
        <location evidence="1">Nucleus</location>
    </subcellularLocation>
</comment>
<keyword evidence="4" id="KW-0804">Transcription</keyword>
<evidence type="ECO:0000259" key="8">
    <source>
        <dbReference type="SMART" id="SM00662"/>
    </source>
</evidence>
<comment type="similarity">
    <text evidence="6">Belongs to the archaeal Rpo3/eukaryotic RPB3 RNA polymerase subunit family.</text>
</comment>
<reference evidence="9 10" key="1">
    <citation type="journal article" date="2017" name="Mol. Ecol.">
        <title>Comparative and population genomic landscape of Phellinus noxius: A hypervariable fungus causing root rot in trees.</title>
        <authorList>
            <person name="Chung C.L."/>
            <person name="Lee T.J."/>
            <person name="Akiba M."/>
            <person name="Lee H.H."/>
            <person name="Kuo T.H."/>
            <person name="Liu D."/>
            <person name="Ke H.M."/>
            <person name="Yokoi T."/>
            <person name="Roa M.B."/>
            <person name="Lu M.J."/>
            <person name="Chang Y.Y."/>
            <person name="Ann P.J."/>
            <person name="Tsai J.N."/>
            <person name="Chen C.Y."/>
            <person name="Tzean S.S."/>
            <person name="Ota Y."/>
            <person name="Hattori T."/>
            <person name="Sahashi N."/>
            <person name="Liou R.F."/>
            <person name="Kikuchi T."/>
            <person name="Tsai I.J."/>
        </authorList>
    </citation>
    <scope>NUCLEOTIDE SEQUENCE [LARGE SCALE GENOMIC DNA]</scope>
    <source>
        <strain evidence="9 10">FFPRI411160</strain>
    </source>
</reference>
<dbReference type="SUPFAM" id="SSF55257">
    <property type="entry name" value="RBP11-like subunits of RNA polymerase"/>
    <property type="match status" value="1"/>
</dbReference>
<sequence>MPQPTSTLLNISERRLVGVHAEHVSNVSSRDFPGHYPGEDHSWDLERWKQDMAIEAKRVSQRSVELDVIGVDASIANAIRRTLIADVPTICIENVYVWNNTSVIHDEVLAHRLGLVPLNVNPNIFELRERPDRATDRNTVVFKLNVECKRKRDAPANCTDPDLLYENHNVTAGMLQWIPQGEQSELKYFQEYPPAPTNLNIVLAKLRPGQAIDMELHAVKGFGREHAKWSAVATASYRLHPFVQILKQPSPESARKFTDCFSPGVIDIIDEGKPTARVEVNTTNLRGESMSREVFRHNEFEGCVKLGRIRDWFLFNIESEGPYAPIDLFPAAISVLRGRLDTLRKATNELANGGEGDSSATERKKAANEEDIEMVDS</sequence>
<evidence type="ECO:0000256" key="5">
    <source>
        <dbReference type="ARBA" id="ARBA00023242"/>
    </source>
</evidence>
<comment type="caution">
    <text evidence="9">The sequence shown here is derived from an EMBL/GenBank/DDBJ whole genome shotgun (WGS) entry which is preliminary data.</text>
</comment>
<dbReference type="Pfam" id="PF01193">
    <property type="entry name" value="RNA_pol_L"/>
    <property type="match status" value="1"/>
</dbReference>
<feature type="region of interest" description="Disordered" evidence="7">
    <location>
        <begin position="349"/>
        <end position="377"/>
    </location>
</feature>
<feature type="domain" description="DNA-directed RNA polymerase RpoA/D/Rpb3-type" evidence="8">
    <location>
        <begin position="63"/>
        <end position="346"/>
    </location>
</feature>
<dbReference type="HAMAP" id="MF_00320">
    <property type="entry name" value="RNApol_arch_Rpo3"/>
    <property type="match status" value="1"/>
</dbReference>
<dbReference type="SMART" id="SM00662">
    <property type="entry name" value="RPOLD"/>
    <property type="match status" value="1"/>
</dbReference>
<evidence type="ECO:0000313" key="10">
    <source>
        <dbReference type="Proteomes" id="UP000217199"/>
    </source>
</evidence>
<protein>
    <recommendedName>
        <fullName evidence="2">DNA-directed RNA polymerases I and III subunit RPAC1</fullName>
    </recommendedName>
</protein>
<evidence type="ECO:0000256" key="4">
    <source>
        <dbReference type="ARBA" id="ARBA00023163"/>
    </source>
</evidence>
<dbReference type="FunCoup" id="A0A286UTQ7">
    <property type="interactions" value="405"/>
</dbReference>
<accession>A0A286UTQ7</accession>
<dbReference type="PANTHER" id="PTHR11800:SF13">
    <property type="entry name" value="DNA-DIRECTED RNA POLYMERASES I AND III SUBUNIT RPAC1"/>
    <property type="match status" value="1"/>
</dbReference>
<proteinExistence type="inferred from homology"/>
<dbReference type="GO" id="GO:0046983">
    <property type="term" value="F:protein dimerization activity"/>
    <property type="evidence" value="ECO:0007669"/>
    <property type="project" value="InterPro"/>
</dbReference>
<keyword evidence="10" id="KW-1185">Reference proteome</keyword>
<dbReference type="Gene3D" id="3.30.1360.10">
    <property type="entry name" value="RNA polymerase, RBP11-like subunit"/>
    <property type="match status" value="1"/>
</dbReference>
<keyword evidence="3" id="KW-0240">DNA-directed RNA polymerase</keyword>
<dbReference type="InterPro" id="IPR022842">
    <property type="entry name" value="RNAP_Rpo3/Rpb3/RPAC1"/>
</dbReference>
<dbReference type="GO" id="GO:0055029">
    <property type="term" value="C:nuclear DNA-directed RNA polymerase complex"/>
    <property type="evidence" value="ECO:0007669"/>
    <property type="project" value="UniProtKB-ARBA"/>
</dbReference>
<keyword evidence="5" id="KW-0539">Nucleus</keyword>
<dbReference type="GO" id="GO:0006351">
    <property type="term" value="P:DNA-templated transcription"/>
    <property type="evidence" value="ECO:0007669"/>
    <property type="project" value="InterPro"/>
</dbReference>
<dbReference type="GO" id="GO:0005736">
    <property type="term" value="C:RNA polymerase I complex"/>
    <property type="evidence" value="ECO:0007669"/>
    <property type="project" value="TreeGrafter"/>
</dbReference>
<dbReference type="AlphaFoldDB" id="A0A286UTQ7"/>
<dbReference type="Pfam" id="PF01000">
    <property type="entry name" value="RNA_pol_A_bac"/>
    <property type="match status" value="1"/>
</dbReference>
<dbReference type="FunFam" id="2.170.120.12:FF:000003">
    <property type="entry name" value="Dna-directed rna polymerases i and iii subunit"/>
    <property type="match status" value="1"/>
</dbReference>
<dbReference type="PANTHER" id="PTHR11800">
    <property type="entry name" value="DNA-DIRECTED RNA POLYMERASE"/>
    <property type="match status" value="1"/>
</dbReference>